<dbReference type="Gene3D" id="1.10.579.10">
    <property type="entry name" value="DNA Cyclobutane Dipyrimidine Photolyase, subunit A, domain 3"/>
    <property type="match status" value="1"/>
</dbReference>
<dbReference type="GO" id="GO:0043153">
    <property type="term" value="P:entrainment of circadian clock by photoperiod"/>
    <property type="evidence" value="ECO:0007669"/>
    <property type="project" value="TreeGrafter"/>
</dbReference>
<feature type="domain" description="Photolyase/cryptochrome alpha/beta" evidence="7">
    <location>
        <begin position="71"/>
        <end position="200"/>
    </location>
</feature>
<dbReference type="InterPro" id="IPR006050">
    <property type="entry name" value="DNA_photolyase_N"/>
</dbReference>
<dbReference type="Proteomes" id="UP001174909">
    <property type="component" value="Unassembled WGS sequence"/>
</dbReference>
<keyword evidence="4" id="KW-0274">FAD</keyword>
<evidence type="ECO:0000259" key="7">
    <source>
        <dbReference type="PROSITE" id="PS51645"/>
    </source>
</evidence>
<reference evidence="8" key="1">
    <citation type="submission" date="2023-03" db="EMBL/GenBank/DDBJ databases">
        <authorList>
            <person name="Steffen K."/>
            <person name="Cardenas P."/>
        </authorList>
    </citation>
    <scope>NUCLEOTIDE SEQUENCE</scope>
</reference>
<proteinExistence type="inferred from homology"/>
<dbReference type="InterPro" id="IPR005101">
    <property type="entry name" value="Cryptochr/Photolyase_FAD-bd"/>
</dbReference>
<dbReference type="PANTHER" id="PTHR11455:SF30">
    <property type="entry name" value="CRYPTOCHROME-1"/>
    <property type="match status" value="1"/>
</dbReference>
<evidence type="ECO:0000256" key="6">
    <source>
        <dbReference type="SAM" id="MobiDB-lite"/>
    </source>
</evidence>
<comment type="caution">
    <text evidence="8">The sequence shown here is derived from an EMBL/GenBank/DDBJ whole genome shotgun (WGS) entry which is preliminary data.</text>
</comment>
<dbReference type="EMBL" id="CASHTH010003506">
    <property type="protein sequence ID" value="CAI8045819.1"/>
    <property type="molecule type" value="Genomic_DNA"/>
</dbReference>
<dbReference type="InterPro" id="IPR036134">
    <property type="entry name" value="Crypto/Photolyase_FAD-like_sf"/>
</dbReference>
<evidence type="ECO:0000256" key="3">
    <source>
        <dbReference type="ARBA" id="ARBA00022630"/>
    </source>
</evidence>
<dbReference type="GO" id="GO:0005737">
    <property type="term" value="C:cytoplasm"/>
    <property type="evidence" value="ECO:0007669"/>
    <property type="project" value="TreeGrafter"/>
</dbReference>
<dbReference type="AlphaFoldDB" id="A0AA35X6B2"/>
<dbReference type="Gene3D" id="1.25.40.80">
    <property type="match status" value="1"/>
</dbReference>
<dbReference type="GO" id="GO:0032922">
    <property type="term" value="P:circadian regulation of gene expression"/>
    <property type="evidence" value="ECO:0007669"/>
    <property type="project" value="TreeGrafter"/>
</dbReference>
<evidence type="ECO:0000256" key="2">
    <source>
        <dbReference type="ARBA" id="ARBA00005862"/>
    </source>
</evidence>
<comment type="cofactor">
    <cofactor evidence="1">
        <name>FAD</name>
        <dbReference type="ChEBI" id="CHEBI:57692"/>
    </cofactor>
</comment>
<dbReference type="PANTHER" id="PTHR11455">
    <property type="entry name" value="CRYPTOCHROME"/>
    <property type="match status" value="1"/>
</dbReference>
<name>A0AA35X6B2_GEOBA</name>
<dbReference type="GO" id="GO:0005634">
    <property type="term" value="C:nucleus"/>
    <property type="evidence" value="ECO:0007669"/>
    <property type="project" value="TreeGrafter"/>
</dbReference>
<evidence type="ECO:0000256" key="1">
    <source>
        <dbReference type="ARBA" id="ARBA00001974"/>
    </source>
</evidence>
<keyword evidence="9" id="KW-1185">Reference proteome</keyword>
<comment type="similarity">
    <text evidence="2">Belongs to the DNA photolyase class-1 family.</text>
</comment>
<dbReference type="SUPFAM" id="SSF48173">
    <property type="entry name" value="Cryptochrome/photolyase FAD-binding domain"/>
    <property type="match status" value="1"/>
</dbReference>
<dbReference type="GO" id="GO:0045892">
    <property type="term" value="P:negative regulation of DNA-templated transcription"/>
    <property type="evidence" value="ECO:0007669"/>
    <property type="project" value="TreeGrafter"/>
</dbReference>
<dbReference type="GO" id="GO:0071949">
    <property type="term" value="F:FAD binding"/>
    <property type="evidence" value="ECO:0007669"/>
    <property type="project" value="TreeGrafter"/>
</dbReference>
<dbReference type="InterPro" id="IPR014729">
    <property type="entry name" value="Rossmann-like_a/b/a_fold"/>
</dbReference>
<evidence type="ECO:0000256" key="4">
    <source>
        <dbReference type="ARBA" id="ARBA00022827"/>
    </source>
</evidence>
<feature type="compositionally biased region" description="Acidic residues" evidence="6">
    <location>
        <begin position="21"/>
        <end position="32"/>
    </location>
</feature>
<dbReference type="Pfam" id="PF00875">
    <property type="entry name" value="DNA_photolyase"/>
    <property type="match status" value="1"/>
</dbReference>
<dbReference type="GO" id="GO:0003677">
    <property type="term" value="F:DNA binding"/>
    <property type="evidence" value="ECO:0007669"/>
    <property type="project" value="TreeGrafter"/>
</dbReference>
<accession>A0AA35X6B2</accession>
<feature type="compositionally biased region" description="Acidic residues" evidence="6">
    <location>
        <begin position="1"/>
        <end position="11"/>
    </location>
</feature>
<gene>
    <name evidence="8" type="ORF">GBAR_LOCUS25337</name>
</gene>
<evidence type="ECO:0000256" key="5">
    <source>
        <dbReference type="PIRSR" id="PIRSR602081-2"/>
    </source>
</evidence>
<feature type="site" description="Electron transfer via tryptophanyl radical" evidence="5">
    <location>
        <position position="384"/>
    </location>
</feature>
<dbReference type="Pfam" id="PF03441">
    <property type="entry name" value="FAD_binding_7"/>
    <property type="match status" value="1"/>
</dbReference>
<dbReference type="SUPFAM" id="SSF52425">
    <property type="entry name" value="Cryptochrome/photolyase, N-terminal domain"/>
    <property type="match status" value="1"/>
</dbReference>
<feature type="region of interest" description="Disordered" evidence="6">
    <location>
        <begin position="1"/>
        <end position="64"/>
    </location>
</feature>
<feature type="site" description="Electron transfer via tryptophanyl radical" evidence="5">
    <location>
        <position position="438"/>
    </location>
</feature>
<feature type="site" description="Electron transfer via tryptophanyl radical" evidence="5">
    <location>
        <position position="461"/>
    </location>
</feature>
<dbReference type="PROSITE" id="PS51645">
    <property type="entry name" value="PHR_CRY_ALPHA_BETA"/>
    <property type="match status" value="1"/>
</dbReference>
<evidence type="ECO:0000313" key="9">
    <source>
        <dbReference type="Proteomes" id="UP001174909"/>
    </source>
</evidence>
<sequence>MEDPGEGDQSGEESPTYGYFSDEDSSDCEDSGDGTVGRTGSGESLNGPHPAAISSEGCGTETREAVSQPPTVLHWVRMSALRIHDNPALQQALLDTQRRLRCVFIIDPWFIRGRIGENRCRFLLESLHDLDKKLRAYCSRLYVVQGQPIAAMEQLIRQWNVQQLTFQQDMEPYSQRLEESVAKVAKISGVEAFPFTAHTLYHPAAMLAANGNKPILTQKAFRELVPKLGAPTKPIAVPDPDSEVFSTKLYSEEDPDVGLYRIPTMSEMGFEDCSLYTNVWVGGETEALRRLPLYCQLRSQNTDNTVDMLFDKSALSPYVRFGCLSVRYFLWKTRAISSSNPAVESVVRQLTQKLLNREFYFVVASQVPNYDITENNPICLQLPWETDTSLLPLWREGKTGYPWIDAAMRQLRKEGWIHYYLRESVAAFLTSGDLWISWVAGKDTFEELLLDYEPTVSCGLWMKSSCSTFLHGPIPYYCPITFGQKIDPKGQYIRTFCPELRNMPSEYIFSPWLAPPHVQKAANCIIGADYPNPMIDHTTAGALCCERIRSILKSLHSLMPNLPQGLPVSTTPGSPSS</sequence>
<dbReference type="InterPro" id="IPR002081">
    <property type="entry name" value="Cryptochrome/DNA_photolyase_1"/>
</dbReference>
<organism evidence="8 9">
    <name type="scientific">Geodia barretti</name>
    <name type="common">Barrett's horny sponge</name>
    <dbReference type="NCBI Taxonomy" id="519541"/>
    <lineage>
        <taxon>Eukaryota</taxon>
        <taxon>Metazoa</taxon>
        <taxon>Porifera</taxon>
        <taxon>Demospongiae</taxon>
        <taxon>Heteroscleromorpha</taxon>
        <taxon>Tetractinellida</taxon>
        <taxon>Astrophorina</taxon>
        <taxon>Geodiidae</taxon>
        <taxon>Geodia</taxon>
    </lineage>
</organism>
<protein>
    <submittedName>
        <fullName evidence="8">Cryptochrome-2</fullName>
    </submittedName>
</protein>
<keyword evidence="3" id="KW-0285">Flavoprotein</keyword>
<dbReference type="InterPro" id="IPR036155">
    <property type="entry name" value="Crypto/Photolyase_N_sf"/>
</dbReference>
<evidence type="ECO:0000313" key="8">
    <source>
        <dbReference type="EMBL" id="CAI8045819.1"/>
    </source>
</evidence>
<dbReference type="Gene3D" id="3.40.50.620">
    <property type="entry name" value="HUPs"/>
    <property type="match status" value="1"/>
</dbReference>